<evidence type="ECO:0000256" key="2">
    <source>
        <dbReference type="ARBA" id="ARBA00022448"/>
    </source>
</evidence>
<keyword evidence="3" id="KW-1003">Cell membrane</keyword>
<evidence type="ECO:0000256" key="9">
    <source>
        <dbReference type="PIRSR" id="PIRSR600990-51"/>
    </source>
</evidence>
<proteinExistence type="predicted"/>
<dbReference type="OrthoDB" id="5867527at2759"/>
<dbReference type="GO" id="GO:0034220">
    <property type="term" value="P:monoatomic ion transmembrane transport"/>
    <property type="evidence" value="ECO:0007669"/>
    <property type="project" value="UniProtKB-KW"/>
</dbReference>
<protein>
    <recommendedName>
        <fullName evidence="13">Innexin</fullName>
    </recommendedName>
</protein>
<feature type="transmembrane region" description="Helical" evidence="10">
    <location>
        <begin position="294"/>
        <end position="315"/>
    </location>
</feature>
<keyword evidence="8" id="KW-0407">Ion channel</keyword>
<gene>
    <name evidence="11" type="ORF">A3Q56_01873</name>
</gene>
<dbReference type="PANTHER" id="PTHR11893">
    <property type="entry name" value="INNEXIN"/>
    <property type="match status" value="1"/>
</dbReference>
<keyword evidence="2" id="KW-0813">Transport</keyword>
<feature type="transmembrane region" description="Helical" evidence="10">
    <location>
        <begin position="96"/>
        <end position="115"/>
    </location>
</feature>
<dbReference type="EMBL" id="LWCA01000158">
    <property type="protein sequence ID" value="OAF70345.1"/>
    <property type="molecule type" value="Genomic_DNA"/>
</dbReference>
<dbReference type="GO" id="GO:0005886">
    <property type="term" value="C:plasma membrane"/>
    <property type="evidence" value="ECO:0007669"/>
    <property type="project" value="UniProtKB-SubCell"/>
</dbReference>
<keyword evidence="7 10" id="KW-0472">Membrane</keyword>
<evidence type="ECO:0000256" key="1">
    <source>
        <dbReference type="ARBA" id="ARBA00004651"/>
    </source>
</evidence>
<evidence type="ECO:0000256" key="8">
    <source>
        <dbReference type="ARBA" id="ARBA00023303"/>
    </source>
</evidence>
<dbReference type="PRINTS" id="PR01262">
    <property type="entry name" value="INNEXIN"/>
</dbReference>
<evidence type="ECO:0000256" key="3">
    <source>
        <dbReference type="ARBA" id="ARBA00022475"/>
    </source>
</evidence>
<keyword evidence="12" id="KW-1185">Reference proteome</keyword>
<dbReference type="PROSITE" id="PS51013">
    <property type="entry name" value="PANNEXIN"/>
    <property type="match status" value="1"/>
</dbReference>
<evidence type="ECO:0008006" key="13">
    <source>
        <dbReference type="Google" id="ProtNLM"/>
    </source>
</evidence>
<dbReference type="PANTHER" id="PTHR11893:SF36">
    <property type="entry name" value="INNEXIN-5"/>
    <property type="match status" value="1"/>
</dbReference>
<evidence type="ECO:0000313" key="11">
    <source>
        <dbReference type="EMBL" id="OAF70345.1"/>
    </source>
</evidence>
<keyword evidence="5 10" id="KW-1133">Transmembrane helix</keyword>
<dbReference type="Pfam" id="PF00876">
    <property type="entry name" value="Innexin"/>
    <property type="match status" value="1"/>
</dbReference>
<reference evidence="11 12" key="1">
    <citation type="submission" date="2016-04" db="EMBL/GenBank/DDBJ databases">
        <title>The genome of Intoshia linei affirms orthonectids as highly simplified spiralians.</title>
        <authorList>
            <person name="Mikhailov K.V."/>
            <person name="Slusarev G.S."/>
            <person name="Nikitin M.A."/>
            <person name="Logacheva M.D."/>
            <person name="Penin A."/>
            <person name="Aleoshin V."/>
            <person name="Panchin Y.V."/>
        </authorList>
    </citation>
    <scope>NUCLEOTIDE SEQUENCE [LARGE SCALE GENOMIC DNA]</scope>
    <source>
        <strain evidence="11">Intl2013</strain>
        <tissue evidence="11">Whole animal</tissue>
    </source>
</reference>
<dbReference type="AlphaFoldDB" id="A0A177B7X5"/>
<evidence type="ECO:0000256" key="7">
    <source>
        <dbReference type="ARBA" id="ARBA00023136"/>
    </source>
</evidence>
<organism evidence="11 12">
    <name type="scientific">Intoshia linei</name>
    <dbReference type="NCBI Taxonomy" id="1819745"/>
    <lineage>
        <taxon>Eukaryota</taxon>
        <taxon>Metazoa</taxon>
        <taxon>Spiralia</taxon>
        <taxon>Lophotrochozoa</taxon>
        <taxon>Mesozoa</taxon>
        <taxon>Orthonectida</taxon>
        <taxon>Rhopaluridae</taxon>
        <taxon>Intoshia</taxon>
    </lineage>
</organism>
<comment type="subcellular location">
    <subcellularLocation>
        <location evidence="1">Cell membrane</location>
        <topology evidence="1">Multi-pass membrane protein</topology>
    </subcellularLocation>
</comment>
<comment type="caution">
    <text evidence="11">The sequence shown here is derived from an EMBL/GenBank/DDBJ whole genome shotgun (WGS) entry which is preliminary data.</text>
</comment>
<feature type="transmembrane region" description="Helical" evidence="10">
    <location>
        <begin position="27"/>
        <end position="48"/>
    </location>
</feature>
<keyword evidence="6" id="KW-0406">Ion transport</keyword>
<evidence type="ECO:0000256" key="4">
    <source>
        <dbReference type="ARBA" id="ARBA00022692"/>
    </source>
</evidence>
<dbReference type="InterPro" id="IPR000990">
    <property type="entry name" value="Innexin"/>
</dbReference>
<evidence type="ECO:0000256" key="6">
    <source>
        <dbReference type="ARBA" id="ARBA00023065"/>
    </source>
</evidence>
<dbReference type="Proteomes" id="UP000078046">
    <property type="component" value="Unassembled WGS sequence"/>
</dbReference>
<keyword evidence="4 10" id="KW-0812">Transmembrane</keyword>
<keyword evidence="9" id="KW-0325">Glycoprotein</keyword>
<feature type="glycosylation site" description="N-linked (GlcNAc...) asparagine" evidence="9">
    <location>
        <position position="252"/>
    </location>
</feature>
<sequence length="418" mass="49363">MQKLMRLATRSPNVQPKRFDDAIDRLNHYYTLIILILFAFIVTMHSYVGKSIICWAPKHFTKSHILYSNSYCWVRNTYFLNFMDPIPQRDEPKDYILYYQWIPFIFMGQAMLFNIPNVFWRTMNSKAGVDCDDILQTTYNYVESNKTSKSEKYLNLILTQTDRFLTKSKKIDVTKGFIEKFRKMVLSTCNPFSSKSYGHYLFTIYILTKVLYIINITVQILVLNQLFSNKYNLFGWDMLNAMISNDETTVFNNSTFPRVTMCDIKIRRLGNVQDYTLQCVLPVNLYTEKMYAFLYFWFFIVVFMDVVNLMVWLGVGFSKKDRYRYITNHLKDASIKKSVHVKEFIFGYLRLDGILLLKLIGHNTSSLTVNIILQGLWKKFMFSKINTFNKKDEKTENQNLAPASLTENEKLINDIVSE</sequence>
<accession>A0A177B7X5</accession>
<evidence type="ECO:0000313" key="12">
    <source>
        <dbReference type="Proteomes" id="UP000078046"/>
    </source>
</evidence>
<evidence type="ECO:0000256" key="5">
    <source>
        <dbReference type="ARBA" id="ARBA00022989"/>
    </source>
</evidence>
<feature type="transmembrane region" description="Helical" evidence="10">
    <location>
        <begin position="200"/>
        <end position="222"/>
    </location>
</feature>
<evidence type="ECO:0000256" key="10">
    <source>
        <dbReference type="SAM" id="Phobius"/>
    </source>
</evidence>
<name>A0A177B7X5_9BILA</name>